<protein>
    <submittedName>
        <fullName evidence="3">Uncharacterized protein</fullName>
    </submittedName>
</protein>
<evidence type="ECO:0000313" key="3">
    <source>
        <dbReference type="EMBL" id="KST68765.1"/>
    </source>
</evidence>
<dbReference type="EMBL" id="LMTZ01000120">
    <property type="protein sequence ID" value="KST64505.1"/>
    <property type="molecule type" value="Genomic_DNA"/>
</dbReference>
<comment type="caution">
    <text evidence="3">The sequence shown here is derived from an EMBL/GenBank/DDBJ whole genome shotgun (WGS) entry which is preliminary data.</text>
</comment>
<organism evidence="3 4">
    <name type="scientific">Mastigocoleus testarum BC008</name>
    <dbReference type="NCBI Taxonomy" id="371196"/>
    <lineage>
        <taxon>Bacteria</taxon>
        <taxon>Bacillati</taxon>
        <taxon>Cyanobacteriota</taxon>
        <taxon>Cyanophyceae</taxon>
        <taxon>Nostocales</taxon>
        <taxon>Hapalosiphonaceae</taxon>
        <taxon>Mastigocoleus</taxon>
    </lineage>
</organism>
<evidence type="ECO:0000313" key="2">
    <source>
        <dbReference type="EMBL" id="KST64505.1"/>
    </source>
</evidence>
<keyword evidence="4" id="KW-1185">Reference proteome</keyword>
<sequence length="67" mass="7306">MREEVWGVWEEREEGGGSVGRKGRVGSVERKGRGGSVGRKVSVGSMGRKREIFIGNCLGVKGVRKVF</sequence>
<dbReference type="EMBL" id="LMTZ01000046">
    <property type="protein sequence ID" value="KST68765.1"/>
    <property type="molecule type" value="Genomic_DNA"/>
</dbReference>
<dbReference type="RefSeq" id="WP_058183454.1">
    <property type="nucleotide sequence ID" value="NZ_LMTZ01000046.1"/>
</dbReference>
<feature type="region of interest" description="Disordered" evidence="1">
    <location>
        <begin position="12"/>
        <end position="41"/>
    </location>
</feature>
<reference evidence="3 4" key="1">
    <citation type="journal article" date="2015" name="Genome Announc.">
        <title>Draft Genome of the Euendolithic (true boring) Cyanobacterium Mastigocoleus testarum strain BC008.</title>
        <authorList>
            <person name="Guida B.S."/>
            <person name="Garcia-Pichel F."/>
        </authorList>
    </citation>
    <scope>NUCLEOTIDE SEQUENCE [LARGE SCALE GENOMIC DNA]</scope>
    <source>
        <strain evidence="3 4">BC008</strain>
    </source>
</reference>
<evidence type="ECO:0000256" key="1">
    <source>
        <dbReference type="SAM" id="MobiDB-lite"/>
    </source>
</evidence>
<name>A0A0V7ZVU3_9CYAN</name>
<gene>
    <name evidence="3" type="ORF">BC008_02055</name>
    <name evidence="2" type="ORF">BC008_17915</name>
</gene>
<dbReference type="AlphaFoldDB" id="A0A0V7ZVU3"/>
<accession>A0A0V7ZVU3</accession>
<proteinExistence type="predicted"/>
<dbReference type="Proteomes" id="UP000053372">
    <property type="component" value="Unassembled WGS sequence"/>
</dbReference>
<evidence type="ECO:0000313" key="4">
    <source>
        <dbReference type="Proteomes" id="UP000053372"/>
    </source>
</evidence>